<sequence>MRYPLLPALLMLLPAPADANAYRAQGKPVRVARTMTVTPPRDWNQLSARPGRKAEVWTLDGERLNAVTWFGGIAPGEPLLREPRRRRTLPRYSDAMLLAEIPELLESTYRSAGGIADFTLTTAASDPFLGHAGIRFGYAYVDADDLPRRGEARAAIVAGLLYIVTFDAPRTDYFDRLLGDVHRLTDSAAL</sequence>
<feature type="chain" id="PRO_5015580153" evidence="1">
    <location>
        <begin position="20"/>
        <end position="190"/>
    </location>
</feature>
<evidence type="ECO:0000256" key="1">
    <source>
        <dbReference type="SAM" id="SignalP"/>
    </source>
</evidence>
<dbReference type="EMBL" id="PZZN01000002">
    <property type="protein sequence ID" value="PTM45614.1"/>
    <property type="molecule type" value="Genomic_DNA"/>
</dbReference>
<accession>A0A2T4YQ32</accession>
<comment type="caution">
    <text evidence="2">The sequence shown here is derived from an EMBL/GenBank/DDBJ whole genome shotgun (WGS) entry which is preliminary data.</text>
</comment>
<protein>
    <submittedName>
        <fullName evidence="2">Uncharacterized protein</fullName>
    </submittedName>
</protein>
<proteinExistence type="predicted"/>
<dbReference type="RefSeq" id="WP_107931873.1">
    <property type="nucleotide sequence ID" value="NZ_PZZN01000002.1"/>
</dbReference>
<feature type="signal peptide" evidence="1">
    <location>
        <begin position="1"/>
        <end position="19"/>
    </location>
</feature>
<evidence type="ECO:0000313" key="2">
    <source>
        <dbReference type="EMBL" id="PTM45614.1"/>
    </source>
</evidence>
<keyword evidence="3" id="KW-1185">Reference proteome</keyword>
<dbReference type="AlphaFoldDB" id="A0A2T4YQ32"/>
<gene>
    <name evidence="2" type="ORF">C8J24_1840</name>
</gene>
<reference evidence="2 3" key="1">
    <citation type="submission" date="2018-04" db="EMBL/GenBank/DDBJ databases">
        <title>Genomic Encyclopedia of Type Strains, Phase III (KMG-III): the genomes of soil and plant-associated and newly described type strains.</title>
        <authorList>
            <person name="Whitman W."/>
        </authorList>
    </citation>
    <scope>NUCLEOTIDE SEQUENCE [LARGE SCALE GENOMIC DNA]</scope>
    <source>
        <strain evidence="2 3">NW12</strain>
    </source>
</reference>
<keyword evidence="1" id="KW-0732">Signal</keyword>
<evidence type="ECO:0000313" key="3">
    <source>
        <dbReference type="Proteomes" id="UP000240996"/>
    </source>
</evidence>
<organism evidence="2 3">
    <name type="scientific">Sphingomonas aerolata</name>
    <dbReference type="NCBI Taxonomy" id="185951"/>
    <lineage>
        <taxon>Bacteria</taxon>
        <taxon>Pseudomonadati</taxon>
        <taxon>Pseudomonadota</taxon>
        <taxon>Alphaproteobacteria</taxon>
        <taxon>Sphingomonadales</taxon>
        <taxon>Sphingomonadaceae</taxon>
        <taxon>Sphingomonas</taxon>
    </lineage>
</organism>
<name>A0A2T4YQ32_9SPHN</name>
<dbReference type="Proteomes" id="UP000240996">
    <property type="component" value="Unassembled WGS sequence"/>
</dbReference>